<dbReference type="Gene3D" id="3.30.450.20">
    <property type="entry name" value="PAS domain"/>
    <property type="match status" value="1"/>
</dbReference>
<dbReference type="EMBL" id="JABBNT010000005">
    <property type="protein sequence ID" value="NMM46013.1"/>
    <property type="molecule type" value="Genomic_DNA"/>
</dbReference>
<evidence type="ECO:0000313" key="1">
    <source>
        <dbReference type="EMBL" id="NMM46013.1"/>
    </source>
</evidence>
<gene>
    <name evidence="1" type="ORF">HH303_16065</name>
</gene>
<comment type="caution">
    <text evidence="1">The sequence shown here is derived from an EMBL/GenBank/DDBJ whole genome shotgun (WGS) entry which is preliminary data.</text>
</comment>
<name>A0A7Y0HGU0_9PROT</name>
<dbReference type="RefSeq" id="WP_169626410.1">
    <property type="nucleotide sequence ID" value="NZ_JABBNT010000005.1"/>
</dbReference>
<keyword evidence="2" id="KW-1185">Reference proteome</keyword>
<dbReference type="Proteomes" id="UP000539372">
    <property type="component" value="Unassembled WGS sequence"/>
</dbReference>
<organism evidence="1 2">
    <name type="scientific">Pacificispira spongiicola</name>
    <dbReference type="NCBI Taxonomy" id="2729598"/>
    <lineage>
        <taxon>Bacteria</taxon>
        <taxon>Pseudomonadati</taxon>
        <taxon>Pseudomonadota</taxon>
        <taxon>Alphaproteobacteria</taxon>
        <taxon>Rhodospirillales</taxon>
        <taxon>Rhodospirillaceae</taxon>
        <taxon>Pacificispira</taxon>
    </lineage>
</organism>
<sequence length="306" mass="33188">MTEEFSLTEQRDRYVAFAFAAADVLLEVDDSGVVVFAAGSVKALLHRTAEELKGQDVAVIAAETDAAVLGEFVNKLKLTGRVSDQWILAHPGADGKPTPISVSGMSSPQRKGIHHLSIKALPLRSRETVTKAAPNPMSVLDFANAAAIVGTQSRDAGEEMNFAFYDVNWDHVEKTVSREDADRLNDSLVQTMRAWSSGGSGVGQVGRGRYSVLLDDGIDASAVSKRMAEIAKDQCDYLVLDVEEASLPLGEIVNSDDFGPMFEKAMRHFNDVGGRAFDLKSFDDTKKIAPILPKSGKRTLFPSKKR</sequence>
<protein>
    <submittedName>
        <fullName evidence="1">Uncharacterized protein</fullName>
    </submittedName>
</protein>
<proteinExistence type="predicted"/>
<reference evidence="1 2" key="1">
    <citation type="submission" date="2020-04" db="EMBL/GenBank/DDBJ databases">
        <title>Rhodospirillaceae bacterium KN72 isolated from deep sea.</title>
        <authorList>
            <person name="Zhang D.-C."/>
        </authorList>
    </citation>
    <scope>NUCLEOTIDE SEQUENCE [LARGE SCALE GENOMIC DNA]</scope>
    <source>
        <strain evidence="1 2">KN72</strain>
    </source>
</reference>
<dbReference type="InterPro" id="IPR035965">
    <property type="entry name" value="PAS-like_dom_sf"/>
</dbReference>
<dbReference type="SUPFAM" id="SSF55785">
    <property type="entry name" value="PYP-like sensor domain (PAS domain)"/>
    <property type="match status" value="1"/>
</dbReference>
<dbReference type="AlphaFoldDB" id="A0A7Y0HGU0"/>
<accession>A0A7Y0HGU0</accession>
<evidence type="ECO:0000313" key="2">
    <source>
        <dbReference type="Proteomes" id="UP000539372"/>
    </source>
</evidence>